<evidence type="ECO:0000259" key="5">
    <source>
        <dbReference type="PROSITE" id="PS50994"/>
    </source>
</evidence>
<dbReference type="InterPro" id="IPR012337">
    <property type="entry name" value="RNaseH-like_sf"/>
</dbReference>
<feature type="region of interest" description="Disordered" evidence="3">
    <location>
        <begin position="213"/>
        <end position="259"/>
    </location>
</feature>
<keyword evidence="1" id="KW-0645">Protease</keyword>
<organism evidence="6 7">
    <name type="scientific">Cuscuta epithymum</name>
    <dbReference type="NCBI Taxonomy" id="186058"/>
    <lineage>
        <taxon>Eukaryota</taxon>
        <taxon>Viridiplantae</taxon>
        <taxon>Streptophyta</taxon>
        <taxon>Embryophyta</taxon>
        <taxon>Tracheophyta</taxon>
        <taxon>Spermatophyta</taxon>
        <taxon>Magnoliopsida</taxon>
        <taxon>eudicotyledons</taxon>
        <taxon>Gunneridae</taxon>
        <taxon>Pentapetalae</taxon>
        <taxon>asterids</taxon>
        <taxon>lamiids</taxon>
        <taxon>Solanales</taxon>
        <taxon>Convolvulaceae</taxon>
        <taxon>Cuscuteae</taxon>
        <taxon>Cuscuta</taxon>
        <taxon>Cuscuta subgen. Cuscuta</taxon>
    </lineage>
</organism>
<dbReference type="GO" id="GO:0008270">
    <property type="term" value="F:zinc ion binding"/>
    <property type="evidence" value="ECO:0007669"/>
    <property type="project" value="UniProtKB-KW"/>
</dbReference>
<dbReference type="SUPFAM" id="SSF53098">
    <property type="entry name" value="Ribonuclease H-like"/>
    <property type="match status" value="1"/>
</dbReference>
<evidence type="ECO:0000259" key="4">
    <source>
        <dbReference type="PROSITE" id="PS50158"/>
    </source>
</evidence>
<sequence>MAGETGEQSQVKTDTFSLKYPMLTRSNYAAWAIKMEVFMMAQGVWDAIEAEGAVETRKDKMALAAIYQGISEDTLLQLGAKKTAKEAWNMLKIMNQGAEKVKEVRTQSLQRDFETLRMTDGESIDDYAAKLQIIVSKLRGLGNQVEEETVVKKFLRSTSSKFLQIASTIEEFGDLKTKTCEDVIGSLKAYEERTHCHGSRDDETVLLTQAEWKAREDQKHQKENSRDQRSTRGGRGRGRGRGRGSSSSHNKEEEPQPKKKFDKSKIKCYACGKMGHFAYECPEEEGGDQVNLTEKEEQEEPALLMIEICELTKSQIINNEEARQESIKERSEWYLDTGASNHMTGDKGCFTNMDHTIKGKVRFGDGSIINIHGLGSVLFKCNNGEHLSLNNVYYIPKLKSNIISLGQLDENGNRVVIKEGHLRVYDYNNRLMFKVKRQGNRLFVAKLQIAQKVCLMLSMTDKAWLWHARYGHLNFQALRRLTTNKMVDGVPEINHSNMVCDGCTLGKQHRSSFPDRANFRAKQQLELVHGDLCGPITPPTPGGNRYFMLLVDDYSRFMWIYLLKSKDEAFGAFKTFKRLAENEVEKKLKCFRTDRGGEFTSFEFKKFCEDEGVVRHLTAPYSPQQNGVVERRNQTVLEMTRSIMKSKNVPAKFWGEAVKTSVYILNRAPTRSVEGMTPYQAWYKRIPNVQHLRVFGCLAHTKVTSPHPSKLDDRSIVTILLGYEGGSKAYKLLDPVKERVIVSRDVVFEEEKGWS</sequence>
<evidence type="ECO:0000256" key="3">
    <source>
        <dbReference type="SAM" id="MobiDB-lite"/>
    </source>
</evidence>
<dbReference type="InterPro" id="IPR025724">
    <property type="entry name" value="GAG-pre-integrase_dom"/>
</dbReference>
<protein>
    <submittedName>
        <fullName evidence="6">Uncharacterized protein</fullName>
    </submittedName>
</protein>
<keyword evidence="7" id="KW-1185">Reference proteome</keyword>
<keyword evidence="2" id="KW-0862">Zinc</keyword>
<reference evidence="6" key="1">
    <citation type="submission" date="2022-07" db="EMBL/GenBank/DDBJ databases">
        <authorList>
            <person name="Macas J."/>
            <person name="Novak P."/>
            <person name="Neumann P."/>
        </authorList>
    </citation>
    <scope>NUCLEOTIDE SEQUENCE</scope>
</reference>
<dbReference type="InterPro" id="IPR036397">
    <property type="entry name" value="RNaseH_sf"/>
</dbReference>
<dbReference type="Pfam" id="PF25597">
    <property type="entry name" value="SH3_retrovirus"/>
    <property type="match status" value="1"/>
</dbReference>
<feature type="domain" description="Integrase catalytic" evidence="5">
    <location>
        <begin position="510"/>
        <end position="686"/>
    </location>
</feature>
<comment type="caution">
    <text evidence="6">The sequence shown here is derived from an EMBL/GenBank/DDBJ whole genome shotgun (WGS) entry which is preliminary data.</text>
</comment>
<dbReference type="PROSITE" id="PS50158">
    <property type="entry name" value="ZF_CCHC"/>
    <property type="match status" value="1"/>
</dbReference>
<feature type="compositionally biased region" description="Basic and acidic residues" evidence="3">
    <location>
        <begin position="249"/>
        <end position="259"/>
    </location>
</feature>
<dbReference type="GO" id="GO:0008233">
    <property type="term" value="F:peptidase activity"/>
    <property type="evidence" value="ECO:0007669"/>
    <property type="project" value="UniProtKB-KW"/>
</dbReference>
<dbReference type="Pfam" id="PF13976">
    <property type="entry name" value="gag_pre-integrs"/>
    <property type="match status" value="1"/>
</dbReference>
<dbReference type="Pfam" id="PF00665">
    <property type="entry name" value="rve"/>
    <property type="match status" value="1"/>
</dbReference>
<gene>
    <name evidence="6" type="ORF">CEPIT_LOCUS38329</name>
</gene>
<dbReference type="GO" id="GO:0015074">
    <property type="term" value="P:DNA integration"/>
    <property type="evidence" value="ECO:0007669"/>
    <property type="project" value="InterPro"/>
</dbReference>
<dbReference type="InterPro" id="IPR036875">
    <property type="entry name" value="Znf_CCHC_sf"/>
</dbReference>
<feature type="compositionally biased region" description="Basic and acidic residues" evidence="3">
    <location>
        <begin position="213"/>
        <end position="230"/>
    </location>
</feature>
<dbReference type="PANTHER" id="PTHR42648">
    <property type="entry name" value="TRANSPOSASE, PUTATIVE-RELATED"/>
    <property type="match status" value="1"/>
</dbReference>
<keyword evidence="1" id="KW-0378">Hydrolase</keyword>
<dbReference type="SMART" id="SM00343">
    <property type="entry name" value="ZnF_C2HC"/>
    <property type="match status" value="1"/>
</dbReference>
<dbReference type="PROSITE" id="PS50994">
    <property type="entry name" value="INTEGRASE"/>
    <property type="match status" value="1"/>
</dbReference>
<dbReference type="Gene3D" id="4.10.60.10">
    <property type="entry name" value="Zinc finger, CCHC-type"/>
    <property type="match status" value="1"/>
</dbReference>
<dbReference type="GO" id="GO:0003676">
    <property type="term" value="F:nucleic acid binding"/>
    <property type="evidence" value="ECO:0007669"/>
    <property type="project" value="InterPro"/>
</dbReference>
<dbReference type="EMBL" id="CAMAPF010001023">
    <property type="protein sequence ID" value="CAH9140422.1"/>
    <property type="molecule type" value="Genomic_DNA"/>
</dbReference>
<dbReference type="Pfam" id="PF14223">
    <property type="entry name" value="Retrotran_gag_2"/>
    <property type="match status" value="1"/>
</dbReference>
<dbReference type="InterPro" id="IPR057670">
    <property type="entry name" value="SH3_retrovirus"/>
</dbReference>
<evidence type="ECO:0000313" key="7">
    <source>
        <dbReference type="Proteomes" id="UP001152523"/>
    </source>
</evidence>
<dbReference type="Pfam" id="PF22936">
    <property type="entry name" value="Pol_BBD"/>
    <property type="match status" value="1"/>
</dbReference>
<dbReference type="InterPro" id="IPR054722">
    <property type="entry name" value="PolX-like_BBD"/>
</dbReference>
<dbReference type="InterPro" id="IPR001584">
    <property type="entry name" value="Integrase_cat-core"/>
</dbReference>
<name>A0AAV0FXQ3_9ASTE</name>
<dbReference type="GO" id="GO:0006508">
    <property type="term" value="P:proteolysis"/>
    <property type="evidence" value="ECO:0007669"/>
    <property type="project" value="UniProtKB-KW"/>
</dbReference>
<dbReference type="Pfam" id="PF00098">
    <property type="entry name" value="zf-CCHC"/>
    <property type="match status" value="1"/>
</dbReference>
<keyword evidence="2" id="KW-0863">Zinc-finger</keyword>
<dbReference type="InterPro" id="IPR001878">
    <property type="entry name" value="Znf_CCHC"/>
</dbReference>
<evidence type="ECO:0000256" key="1">
    <source>
        <dbReference type="ARBA" id="ARBA00022670"/>
    </source>
</evidence>
<dbReference type="SUPFAM" id="SSF57756">
    <property type="entry name" value="Retrovirus zinc finger-like domains"/>
    <property type="match status" value="1"/>
</dbReference>
<feature type="domain" description="CCHC-type" evidence="4">
    <location>
        <begin position="267"/>
        <end position="283"/>
    </location>
</feature>
<dbReference type="AlphaFoldDB" id="A0AAV0FXQ3"/>
<keyword evidence="2" id="KW-0479">Metal-binding</keyword>
<dbReference type="Gene3D" id="3.30.420.10">
    <property type="entry name" value="Ribonuclease H-like superfamily/Ribonuclease H"/>
    <property type="match status" value="1"/>
</dbReference>
<accession>A0AAV0FXQ3</accession>
<evidence type="ECO:0000256" key="2">
    <source>
        <dbReference type="PROSITE-ProRule" id="PRU00047"/>
    </source>
</evidence>
<dbReference type="InterPro" id="IPR039537">
    <property type="entry name" value="Retrotran_Ty1/copia-like"/>
</dbReference>
<feature type="compositionally biased region" description="Basic residues" evidence="3">
    <location>
        <begin position="232"/>
        <end position="242"/>
    </location>
</feature>
<dbReference type="Proteomes" id="UP001152523">
    <property type="component" value="Unassembled WGS sequence"/>
</dbReference>
<dbReference type="PANTHER" id="PTHR42648:SF25">
    <property type="entry name" value="RNA-DIRECTED DNA POLYMERASE"/>
    <property type="match status" value="1"/>
</dbReference>
<proteinExistence type="predicted"/>
<evidence type="ECO:0000313" key="6">
    <source>
        <dbReference type="EMBL" id="CAH9140422.1"/>
    </source>
</evidence>